<dbReference type="AlphaFoldDB" id="C5KBG4"/>
<sequence>VVPSVMLRSFAGHSLTGLKSSRRRSIHRRSLLTFQTASMPAMRSRSVRTSWS</sequence>
<evidence type="ECO:0000313" key="2">
    <source>
        <dbReference type="Proteomes" id="UP000007800"/>
    </source>
</evidence>
<gene>
    <name evidence="1" type="ORF">Pmar_PMAR026139</name>
</gene>
<feature type="non-terminal residue" evidence="1">
    <location>
        <position position="1"/>
    </location>
</feature>
<dbReference type="GeneID" id="9048758"/>
<keyword evidence="2" id="KW-1185">Reference proteome</keyword>
<feature type="non-terminal residue" evidence="1">
    <location>
        <position position="52"/>
    </location>
</feature>
<dbReference type="Proteomes" id="UP000007800">
    <property type="component" value="Unassembled WGS sequence"/>
</dbReference>
<organism evidence="2">
    <name type="scientific">Perkinsus marinus (strain ATCC 50983 / TXsc)</name>
    <dbReference type="NCBI Taxonomy" id="423536"/>
    <lineage>
        <taxon>Eukaryota</taxon>
        <taxon>Sar</taxon>
        <taxon>Alveolata</taxon>
        <taxon>Perkinsozoa</taxon>
        <taxon>Perkinsea</taxon>
        <taxon>Perkinsida</taxon>
        <taxon>Perkinsidae</taxon>
        <taxon>Perkinsus</taxon>
    </lineage>
</organism>
<accession>C5KBG4</accession>
<dbReference type="EMBL" id="GG671818">
    <property type="protein sequence ID" value="EER18178.1"/>
    <property type="molecule type" value="Genomic_DNA"/>
</dbReference>
<dbReference type="RefSeq" id="XP_002786382.1">
    <property type="nucleotide sequence ID" value="XM_002786336.1"/>
</dbReference>
<proteinExistence type="predicted"/>
<reference evidence="1 2" key="1">
    <citation type="submission" date="2008-07" db="EMBL/GenBank/DDBJ databases">
        <authorList>
            <person name="El-Sayed N."/>
            <person name="Caler E."/>
            <person name="Inman J."/>
            <person name="Amedeo P."/>
            <person name="Hass B."/>
            <person name="Wortman J."/>
        </authorList>
    </citation>
    <scope>NUCLEOTIDE SEQUENCE [LARGE SCALE GENOMIC DNA]</scope>
    <source>
        <strain evidence="2">ATCC 50983 / TXsc</strain>
    </source>
</reference>
<protein>
    <submittedName>
        <fullName evidence="1">Uncharacterized protein</fullName>
    </submittedName>
</protein>
<evidence type="ECO:0000313" key="1">
    <source>
        <dbReference type="EMBL" id="EER18178.1"/>
    </source>
</evidence>
<name>C5KBG4_PERM5</name>
<dbReference type="InParanoid" id="C5KBG4"/>